<dbReference type="Gene3D" id="6.10.140.1950">
    <property type="match status" value="1"/>
</dbReference>
<dbReference type="InterPro" id="IPR000352">
    <property type="entry name" value="Pep_chain_release_fac_I"/>
</dbReference>
<dbReference type="EMBL" id="JBHSSN010000014">
    <property type="protein sequence ID" value="MFC6323487.1"/>
    <property type="molecule type" value="Genomic_DNA"/>
</dbReference>
<comment type="similarity">
    <text evidence="2 6">Belongs to the prokaryotic/mitochondrial release factor family.</text>
</comment>
<dbReference type="InterPro" id="IPR005139">
    <property type="entry name" value="PCRF"/>
</dbReference>
<gene>
    <name evidence="6 9" type="primary">prfA</name>
    <name evidence="9" type="ORF">ACFP1F_07030</name>
</gene>
<dbReference type="PANTHER" id="PTHR43804">
    <property type="entry name" value="LD18447P"/>
    <property type="match status" value="1"/>
</dbReference>
<comment type="function">
    <text evidence="1 6">Peptide chain release factor 1 directs the termination of translation in response to the peptide chain termination codons UAG and UAA.</text>
</comment>
<dbReference type="NCBIfam" id="TIGR00019">
    <property type="entry name" value="prfA"/>
    <property type="match status" value="1"/>
</dbReference>
<feature type="modified residue" description="N5-methylglutamine" evidence="6">
    <location>
        <position position="236"/>
    </location>
</feature>
<dbReference type="InterPro" id="IPR004373">
    <property type="entry name" value="RF-1"/>
</dbReference>
<evidence type="ECO:0000256" key="5">
    <source>
        <dbReference type="ARBA" id="ARBA00050039"/>
    </source>
</evidence>
<reference evidence="10" key="1">
    <citation type="journal article" date="2019" name="Int. J. Syst. Evol. Microbiol.">
        <title>The Global Catalogue of Microorganisms (GCM) 10K type strain sequencing project: providing services to taxonomists for standard genome sequencing and annotation.</title>
        <authorList>
            <consortium name="The Broad Institute Genomics Platform"/>
            <consortium name="The Broad Institute Genome Sequencing Center for Infectious Disease"/>
            <person name="Wu L."/>
            <person name="Ma J."/>
        </authorList>
    </citation>
    <scope>NUCLEOTIDE SEQUENCE [LARGE SCALE GENOMIC DNA]</scope>
    <source>
        <strain evidence="10">CCM 8895</strain>
    </source>
</reference>
<protein>
    <recommendedName>
        <fullName evidence="5 6">Peptide chain release factor 1</fullName>
        <shortName evidence="6">RF-1</shortName>
    </recommendedName>
</protein>
<evidence type="ECO:0000256" key="1">
    <source>
        <dbReference type="ARBA" id="ARBA00002986"/>
    </source>
</evidence>
<dbReference type="HAMAP" id="MF_00093">
    <property type="entry name" value="Rel_fac_1"/>
    <property type="match status" value="1"/>
</dbReference>
<dbReference type="RefSeq" id="WP_125592402.1">
    <property type="nucleotide sequence ID" value="NZ_JBHSSN010000014.1"/>
</dbReference>
<dbReference type="InterPro" id="IPR045853">
    <property type="entry name" value="Pep_chain_release_fac_I_sf"/>
</dbReference>
<dbReference type="Pfam" id="PF03462">
    <property type="entry name" value="PCRF"/>
    <property type="match status" value="1"/>
</dbReference>
<evidence type="ECO:0000313" key="9">
    <source>
        <dbReference type="EMBL" id="MFC6323487.1"/>
    </source>
</evidence>
<dbReference type="Gene3D" id="3.30.160.20">
    <property type="match status" value="1"/>
</dbReference>
<accession>A0ABW1UXN3</accession>
<evidence type="ECO:0000313" key="10">
    <source>
        <dbReference type="Proteomes" id="UP001596186"/>
    </source>
</evidence>
<organism evidence="9 10">
    <name type="scientific">Companilactobacillus baiquanensis</name>
    <dbReference type="NCBI Taxonomy" id="2486005"/>
    <lineage>
        <taxon>Bacteria</taxon>
        <taxon>Bacillati</taxon>
        <taxon>Bacillota</taxon>
        <taxon>Bacilli</taxon>
        <taxon>Lactobacillales</taxon>
        <taxon>Lactobacillaceae</taxon>
        <taxon>Companilactobacillus</taxon>
    </lineage>
</organism>
<dbReference type="Pfam" id="PF00472">
    <property type="entry name" value="RF-1"/>
    <property type="match status" value="1"/>
</dbReference>
<feature type="region of interest" description="Disordered" evidence="7">
    <location>
        <begin position="287"/>
        <end position="306"/>
    </location>
</feature>
<keyword evidence="4 6" id="KW-0648">Protein biosynthesis</keyword>
<dbReference type="PROSITE" id="PS00745">
    <property type="entry name" value="RF_PROK_I"/>
    <property type="match status" value="1"/>
</dbReference>
<dbReference type="NCBIfam" id="NF001859">
    <property type="entry name" value="PRK00591.1"/>
    <property type="match status" value="1"/>
</dbReference>
<evidence type="ECO:0000256" key="3">
    <source>
        <dbReference type="ARBA" id="ARBA00022481"/>
    </source>
</evidence>
<keyword evidence="10" id="KW-1185">Reference proteome</keyword>
<keyword evidence="3 6" id="KW-0488">Methylation</keyword>
<comment type="caution">
    <text evidence="9">The sequence shown here is derived from an EMBL/GenBank/DDBJ whole genome shotgun (WGS) entry which is preliminary data.</text>
</comment>
<proteinExistence type="inferred from homology"/>
<name>A0ABW1UXN3_9LACO</name>
<dbReference type="Gene3D" id="3.30.70.1660">
    <property type="match status" value="1"/>
</dbReference>
<keyword evidence="6" id="KW-0963">Cytoplasm</keyword>
<evidence type="ECO:0000256" key="2">
    <source>
        <dbReference type="ARBA" id="ARBA00010835"/>
    </source>
</evidence>
<feature type="domain" description="Prokaryotic-type class I peptide chain release factors" evidence="8">
    <location>
        <begin position="229"/>
        <end position="245"/>
    </location>
</feature>
<dbReference type="InterPro" id="IPR050057">
    <property type="entry name" value="Prokaryotic/Mito_RF"/>
</dbReference>
<evidence type="ECO:0000256" key="4">
    <source>
        <dbReference type="ARBA" id="ARBA00022917"/>
    </source>
</evidence>
<evidence type="ECO:0000259" key="8">
    <source>
        <dbReference type="PROSITE" id="PS00745"/>
    </source>
</evidence>
<dbReference type="Proteomes" id="UP001596186">
    <property type="component" value="Unassembled WGS sequence"/>
</dbReference>
<evidence type="ECO:0000256" key="6">
    <source>
        <dbReference type="HAMAP-Rule" id="MF_00093"/>
    </source>
</evidence>
<dbReference type="SUPFAM" id="SSF75620">
    <property type="entry name" value="Release factor"/>
    <property type="match status" value="1"/>
</dbReference>
<comment type="PTM">
    <text evidence="6">Methylated by PrmC. Methylation increases the termination efficiency of RF1.</text>
</comment>
<dbReference type="PANTHER" id="PTHR43804:SF7">
    <property type="entry name" value="LD18447P"/>
    <property type="match status" value="1"/>
</dbReference>
<comment type="subcellular location">
    <subcellularLocation>
        <location evidence="6">Cytoplasm</location>
    </subcellularLocation>
</comment>
<dbReference type="SMART" id="SM00937">
    <property type="entry name" value="PCRF"/>
    <property type="match status" value="1"/>
</dbReference>
<sequence>MDKILEQLETLVERYSELQELMSDPEVINDTKRYMKYSKEEADMRDVVSAFNHYKELKQSISDSDEILRETDDSEMQAMAKEELNSSKEELEKVEHEITLLMLPKDPNDDKNIIMEIRGAAGGDEASLFAADLLTMYSKYAEKQGWNFEIIDETDTEVGGYKDVAVMITGNRVYSKLKYENGAHRVQRIPSTESQGRVHTSTATVAVMPEYDEVELELDPKDIRTDVYRSSGAGGQHINKTSSAVRMTHLPTGIVVAMQDQRSQQQNREKAMQILKSRVYDYYESENQSEYDEKRKSAVGTGDRSERIRTYNYPQNRVTDHRIGLSLNKLDRIMNGELEEIIDALIVYDQTQKLEQIQSGETKLF</sequence>
<evidence type="ECO:0000256" key="7">
    <source>
        <dbReference type="SAM" id="MobiDB-lite"/>
    </source>
</evidence>